<comment type="caution">
    <text evidence="1">The sequence shown here is derived from an EMBL/GenBank/DDBJ whole genome shotgun (WGS) entry which is preliminary data.</text>
</comment>
<organism evidence="1 2">
    <name type="scientific">Lentinula aff. lateritia</name>
    <dbReference type="NCBI Taxonomy" id="2804960"/>
    <lineage>
        <taxon>Eukaryota</taxon>
        <taxon>Fungi</taxon>
        <taxon>Dikarya</taxon>
        <taxon>Basidiomycota</taxon>
        <taxon>Agaricomycotina</taxon>
        <taxon>Agaricomycetes</taxon>
        <taxon>Agaricomycetidae</taxon>
        <taxon>Agaricales</taxon>
        <taxon>Marasmiineae</taxon>
        <taxon>Omphalotaceae</taxon>
        <taxon>Lentinula</taxon>
    </lineage>
</organism>
<evidence type="ECO:0000313" key="1">
    <source>
        <dbReference type="EMBL" id="KAJ3814020.1"/>
    </source>
</evidence>
<proteinExistence type="predicted"/>
<sequence length="55" mass="6199">PSQKDHAASGLVVLERFGYNIDNLNGPEFHSLQNVMTLIASIHVFDQLQLWFEGT</sequence>
<feature type="non-terminal residue" evidence="1">
    <location>
        <position position="1"/>
    </location>
</feature>
<reference evidence="1" key="1">
    <citation type="submission" date="2022-09" db="EMBL/GenBank/DDBJ databases">
        <title>A Global Phylogenomic Analysis of the Shiitake Genus Lentinula.</title>
        <authorList>
            <consortium name="DOE Joint Genome Institute"/>
            <person name="Sierra-Patev S."/>
            <person name="Min B."/>
            <person name="Naranjo-Ortiz M."/>
            <person name="Looney B."/>
            <person name="Konkel Z."/>
            <person name="Slot J.C."/>
            <person name="Sakamoto Y."/>
            <person name="Steenwyk J.L."/>
            <person name="Rokas A."/>
            <person name="Carro J."/>
            <person name="Camarero S."/>
            <person name="Ferreira P."/>
            <person name="Molpeceres G."/>
            <person name="Ruiz-Duenas F.J."/>
            <person name="Serrano A."/>
            <person name="Henrissat B."/>
            <person name="Drula E."/>
            <person name="Hughes K.W."/>
            <person name="Mata J.L."/>
            <person name="Ishikawa N.K."/>
            <person name="Vargas-Isla R."/>
            <person name="Ushijima S."/>
            <person name="Smith C.A."/>
            <person name="Ahrendt S."/>
            <person name="Andreopoulos W."/>
            <person name="He G."/>
            <person name="Labutti K."/>
            <person name="Lipzen A."/>
            <person name="Ng V."/>
            <person name="Riley R."/>
            <person name="Sandor L."/>
            <person name="Barry K."/>
            <person name="Martinez A.T."/>
            <person name="Xiao Y."/>
            <person name="Gibbons J.G."/>
            <person name="Terashima K."/>
            <person name="Grigoriev I.V."/>
            <person name="Hibbett D.S."/>
        </authorList>
    </citation>
    <scope>NUCLEOTIDE SEQUENCE</scope>
    <source>
        <strain evidence="1">TMI1499</strain>
    </source>
</reference>
<name>A0ACC1UBC2_9AGAR</name>
<gene>
    <name evidence="1" type="ORF">F5876DRAFT_17276</name>
</gene>
<keyword evidence="2" id="KW-1185">Reference proteome</keyword>
<evidence type="ECO:0000313" key="2">
    <source>
        <dbReference type="Proteomes" id="UP001163835"/>
    </source>
</evidence>
<dbReference type="Proteomes" id="UP001163835">
    <property type="component" value="Unassembled WGS sequence"/>
</dbReference>
<protein>
    <submittedName>
        <fullName evidence="1">Uncharacterized protein</fullName>
    </submittedName>
</protein>
<feature type="non-terminal residue" evidence="1">
    <location>
        <position position="55"/>
    </location>
</feature>
<dbReference type="EMBL" id="MU794978">
    <property type="protein sequence ID" value="KAJ3814020.1"/>
    <property type="molecule type" value="Genomic_DNA"/>
</dbReference>
<accession>A0ACC1UBC2</accession>